<dbReference type="EMBL" id="JAAGVY010000014">
    <property type="protein sequence ID" value="NEN23707.1"/>
    <property type="molecule type" value="Genomic_DNA"/>
</dbReference>
<keyword evidence="1" id="KW-1133">Transmembrane helix</keyword>
<gene>
    <name evidence="2" type="ORF">G3O08_09365</name>
</gene>
<keyword evidence="1" id="KW-0812">Transmembrane</keyword>
<organism evidence="2 3">
    <name type="scientific">Cryomorpha ignava</name>
    <dbReference type="NCBI Taxonomy" id="101383"/>
    <lineage>
        <taxon>Bacteria</taxon>
        <taxon>Pseudomonadati</taxon>
        <taxon>Bacteroidota</taxon>
        <taxon>Flavobacteriia</taxon>
        <taxon>Flavobacteriales</taxon>
        <taxon>Cryomorphaceae</taxon>
        <taxon>Cryomorpha</taxon>
    </lineage>
</organism>
<dbReference type="RefSeq" id="WP_163285102.1">
    <property type="nucleotide sequence ID" value="NZ_JAAGVY010000014.1"/>
</dbReference>
<evidence type="ECO:0000313" key="2">
    <source>
        <dbReference type="EMBL" id="NEN23707.1"/>
    </source>
</evidence>
<protein>
    <submittedName>
        <fullName evidence="2">6-phosphogluconate dehydrogenase</fullName>
    </submittedName>
</protein>
<comment type="caution">
    <text evidence="2">The sequence shown here is derived from an EMBL/GenBank/DDBJ whole genome shotgun (WGS) entry which is preliminary data.</text>
</comment>
<dbReference type="Proteomes" id="UP000486602">
    <property type="component" value="Unassembled WGS sequence"/>
</dbReference>
<sequence length="150" mass="17017">MTTFSEKTTNATNSAKRFFKKLAILLLIIGIGLMFFFYYATLSKGVKSGVIIEVSERGALFKTYEGQMDVMSFGAVKSANSLSQTFLFSVEKNDKEVFGKLEEVSLTGERVRLRYEEKYVTLPWRGETKYFITGVERSDAPEVPDRRSGF</sequence>
<evidence type="ECO:0000256" key="1">
    <source>
        <dbReference type="SAM" id="Phobius"/>
    </source>
</evidence>
<keyword evidence="3" id="KW-1185">Reference proteome</keyword>
<feature type="transmembrane region" description="Helical" evidence="1">
    <location>
        <begin position="22"/>
        <end position="40"/>
    </location>
</feature>
<proteinExistence type="predicted"/>
<dbReference type="AlphaFoldDB" id="A0A7K3WPY2"/>
<reference evidence="2 3" key="1">
    <citation type="submission" date="2020-02" db="EMBL/GenBank/DDBJ databases">
        <title>Out from the shadows clarifying the taxonomy of the family Cryomorphaceae and related taxa by utilizing the GTDB taxonomic framework.</title>
        <authorList>
            <person name="Bowman J.P."/>
        </authorList>
    </citation>
    <scope>NUCLEOTIDE SEQUENCE [LARGE SCALE GENOMIC DNA]</scope>
    <source>
        <strain evidence="2 3">QSSC 1-22</strain>
    </source>
</reference>
<name>A0A7K3WPY2_9FLAO</name>
<evidence type="ECO:0000313" key="3">
    <source>
        <dbReference type="Proteomes" id="UP000486602"/>
    </source>
</evidence>
<keyword evidence="1" id="KW-0472">Membrane</keyword>
<accession>A0A7K3WPY2</accession>